<dbReference type="SUPFAM" id="SSF46689">
    <property type="entry name" value="Homeodomain-like"/>
    <property type="match status" value="2"/>
</dbReference>
<evidence type="ECO:0000256" key="5">
    <source>
        <dbReference type="SAM" id="MobiDB-lite"/>
    </source>
</evidence>
<dbReference type="PANTHER" id="PTHR19303">
    <property type="entry name" value="TRANSPOSON"/>
    <property type="match status" value="1"/>
</dbReference>
<accession>H3A5W7</accession>
<dbReference type="InterPro" id="IPR050863">
    <property type="entry name" value="CenT-Element_Derived"/>
</dbReference>
<dbReference type="InterPro" id="IPR006600">
    <property type="entry name" value="HTH_CenpB_DNA-bd_dom"/>
</dbReference>
<evidence type="ECO:0000256" key="4">
    <source>
        <dbReference type="SAM" id="Coils"/>
    </source>
</evidence>
<reference evidence="7" key="2">
    <citation type="submission" date="2025-08" db="UniProtKB">
        <authorList>
            <consortium name="Ensembl"/>
        </authorList>
    </citation>
    <scope>IDENTIFICATION</scope>
</reference>
<reference evidence="7" key="3">
    <citation type="submission" date="2025-09" db="UniProtKB">
        <authorList>
            <consortium name="Ensembl"/>
        </authorList>
    </citation>
    <scope>IDENTIFICATION</scope>
</reference>
<name>H3A5W7_LATCH</name>
<evidence type="ECO:0000259" key="6">
    <source>
        <dbReference type="PROSITE" id="PS51253"/>
    </source>
</evidence>
<feature type="domain" description="HTH CENPB-type" evidence="6">
    <location>
        <begin position="66"/>
        <end position="137"/>
    </location>
</feature>
<evidence type="ECO:0000256" key="1">
    <source>
        <dbReference type="ARBA" id="ARBA00004123"/>
    </source>
</evidence>
<reference evidence="8" key="1">
    <citation type="submission" date="2011-08" db="EMBL/GenBank/DDBJ databases">
        <title>The draft genome of Latimeria chalumnae.</title>
        <authorList>
            <person name="Di Palma F."/>
            <person name="Alfoldi J."/>
            <person name="Johnson J."/>
            <person name="Berlin A."/>
            <person name="Gnerre S."/>
            <person name="Jaffe D."/>
            <person name="MacCallum I."/>
            <person name="Young S."/>
            <person name="Walker B.J."/>
            <person name="Lander E."/>
            <person name="Lindblad-Toh K."/>
        </authorList>
    </citation>
    <scope>NUCLEOTIDE SEQUENCE [LARGE SCALE GENOMIC DNA]</scope>
    <source>
        <strain evidence="8">Wild caught</strain>
    </source>
</reference>
<dbReference type="InterPro" id="IPR009057">
    <property type="entry name" value="Homeodomain-like_sf"/>
</dbReference>
<feature type="coiled-coil region" evidence="4">
    <location>
        <begin position="140"/>
        <end position="167"/>
    </location>
</feature>
<protein>
    <recommendedName>
        <fullName evidence="6">HTH CENPB-type domain-containing protein</fullName>
    </recommendedName>
</protein>
<evidence type="ECO:0000313" key="7">
    <source>
        <dbReference type="Ensembl" id="ENSLACP00000005038.1"/>
    </source>
</evidence>
<dbReference type="Pfam" id="PF03221">
    <property type="entry name" value="HTH_Tnp_Tc5"/>
    <property type="match status" value="1"/>
</dbReference>
<dbReference type="PANTHER" id="PTHR19303:SF36">
    <property type="entry name" value="TIGGER TRANSPOSABLE ELEMENT-DERIVED PROTEIN 3"/>
    <property type="match status" value="1"/>
</dbReference>
<dbReference type="PROSITE" id="PS51253">
    <property type="entry name" value="HTH_CENPB"/>
    <property type="match status" value="1"/>
</dbReference>
<dbReference type="InterPro" id="IPR011991">
    <property type="entry name" value="ArsR-like_HTH"/>
</dbReference>
<gene>
    <name evidence="7" type="primary">LOC102361036</name>
</gene>
<dbReference type="Ensembl" id="ENSLACT00000005083.1">
    <property type="protein sequence ID" value="ENSLACP00000005038.1"/>
    <property type="gene ID" value="ENSLACG00000004480.1"/>
</dbReference>
<organism evidence="7 8">
    <name type="scientific">Latimeria chalumnae</name>
    <name type="common">Coelacanth</name>
    <dbReference type="NCBI Taxonomy" id="7897"/>
    <lineage>
        <taxon>Eukaryota</taxon>
        <taxon>Metazoa</taxon>
        <taxon>Chordata</taxon>
        <taxon>Craniata</taxon>
        <taxon>Vertebrata</taxon>
        <taxon>Euteleostomi</taxon>
        <taxon>Coelacanthiformes</taxon>
        <taxon>Coelacanthidae</taxon>
        <taxon>Latimeria</taxon>
    </lineage>
</organism>
<dbReference type="STRING" id="7897.ENSLACP00000005038"/>
<dbReference type="Pfam" id="PF03184">
    <property type="entry name" value="DDE_1"/>
    <property type="match status" value="1"/>
</dbReference>
<dbReference type="InterPro" id="IPR004875">
    <property type="entry name" value="DDE_SF_endonuclease_dom"/>
</dbReference>
<dbReference type="Proteomes" id="UP000008672">
    <property type="component" value="Unassembled WGS sequence"/>
</dbReference>
<dbReference type="InterPro" id="IPR007889">
    <property type="entry name" value="HTH_Psq"/>
</dbReference>
<evidence type="ECO:0000313" key="8">
    <source>
        <dbReference type="Proteomes" id="UP000008672"/>
    </source>
</evidence>
<dbReference type="SMART" id="SM00674">
    <property type="entry name" value="CENPB"/>
    <property type="match status" value="1"/>
</dbReference>
<proteinExistence type="predicted"/>
<sequence>MEKKVRKIRRDPTLAEKVKILEMLQHPNASQSSVARALGLSQSTVSRVVKKQQEILERWNQNENPSRKRIRPYKNARVDEALLHWFLAARVANCPVPGSVLMRRAQTIAMEMGVRDFKPSNGWLWRWKERYRFFFRQIQTVIIKSESEEAEEEEDEEEEEAPNCLQDYSPSNIFNAGEAALLFRAVPGRTGKDWPRERVSVVLCCNVSGTEKRRLLVLGREELLRSGEVSPVQFRISEAGTLTPQVFAEWLAEWDRQLAKEGRRVALILRFRSPQPPRLRLPNISLYLLPDTKSCFSDPLDQGVTPTFRALYRRHFLNRVCRATGSGGLHAAAQVSLTEAVRMMEEAWREVGESAIAGSFRRAGFQSNCDTPITTVLELTPPAGLTAEEFQCYASLEDSDHSDRPYQQVSGMEDSEGVTEDDIQ</sequence>
<dbReference type="Pfam" id="PF04218">
    <property type="entry name" value="CENP-B_N"/>
    <property type="match status" value="1"/>
</dbReference>
<comment type="subcellular location">
    <subcellularLocation>
        <location evidence="1">Nucleus</location>
    </subcellularLocation>
</comment>
<keyword evidence="3" id="KW-0539">Nucleus</keyword>
<feature type="compositionally biased region" description="Acidic residues" evidence="5">
    <location>
        <begin position="413"/>
        <end position="424"/>
    </location>
</feature>
<dbReference type="Bgee" id="ENSLACG00000004480">
    <property type="expression patterns" value="Expressed in muscle tissue and 2 other cell types or tissues"/>
</dbReference>
<keyword evidence="4" id="KW-0175">Coiled coil</keyword>
<dbReference type="Gene3D" id="1.10.10.60">
    <property type="entry name" value="Homeodomain-like"/>
    <property type="match status" value="2"/>
</dbReference>
<dbReference type="eggNOG" id="KOG3105">
    <property type="taxonomic scope" value="Eukaryota"/>
</dbReference>
<keyword evidence="2" id="KW-0238">DNA-binding</keyword>
<evidence type="ECO:0000256" key="2">
    <source>
        <dbReference type="ARBA" id="ARBA00023125"/>
    </source>
</evidence>
<keyword evidence="8" id="KW-1185">Reference proteome</keyword>
<dbReference type="GeneTree" id="ENSGT00940000168101"/>
<dbReference type="AlphaFoldDB" id="H3A5W7"/>
<dbReference type="HOGENOM" id="CLU_018294_0_4_1"/>
<dbReference type="GO" id="GO:0005634">
    <property type="term" value="C:nucleus"/>
    <property type="evidence" value="ECO:0007669"/>
    <property type="project" value="UniProtKB-SubCell"/>
</dbReference>
<dbReference type="EMBL" id="AFYH01193755">
    <property type="status" value="NOT_ANNOTATED_CDS"/>
    <property type="molecule type" value="Genomic_DNA"/>
</dbReference>
<evidence type="ECO:0000256" key="3">
    <source>
        <dbReference type="ARBA" id="ARBA00023242"/>
    </source>
</evidence>
<dbReference type="CDD" id="cd00090">
    <property type="entry name" value="HTH_ARSR"/>
    <property type="match status" value="1"/>
</dbReference>
<dbReference type="GO" id="GO:0003677">
    <property type="term" value="F:DNA binding"/>
    <property type="evidence" value="ECO:0007669"/>
    <property type="project" value="UniProtKB-KW"/>
</dbReference>
<dbReference type="InParanoid" id="H3A5W7"/>
<feature type="region of interest" description="Disordered" evidence="5">
    <location>
        <begin position="398"/>
        <end position="424"/>
    </location>
</feature>